<name>A0AAF0WZP1_DAUCS</name>
<dbReference type="Gene3D" id="2.40.50.40">
    <property type="match status" value="1"/>
</dbReference>
<dbReference type="PANTHER" id="PTHR33827">
    <property type="entry name" value="PROTEIN SAWADEE HOMEODOMAIN HOMOLOG 2"/>
    <property type="match status" value="1"/>
</dbReference>
<dbReference type="PROSITE" id="PS50071">
    <property type="entry name" value="HOMEOBOX_2"/>
    <property type="match status" value="1"/>
</dbReference>
<dbReference type="SUPFAM" id="SSF81995">
    <property type="entry name" value="beta-sandwich domain of Sec23/24"/>
    <property type="match status" value="1"/>
</dbReference>
<dbReference type="Gene3D" id="2.30.30.140">
    <property type="match status" value="1"/>
</dbReference>
<keyword evidence="2" id="KW-0371">Homeobox</keyword>
<dbReference type="PANTHER" id="PTHR33827:SF7">
    <property type="entry name" value="PROTEIN SAWADEE HOMEODOMAIN HOMOLOG 2"/>
    <property type="match status" value="1"/>
</dbReference>
<dbReference type="InterPro" id="IPR039276">
    <property type="entry name" value="SHH1/2"/>
</dbReference>
<dbReference type="Pfam" id="PF16719">
    <property type="entry name" value="SAWADEE"/>
    <property type="match status" value="1"/>
</dbReference>
<evidence type="ECO:0000313" key="5">
    <source>
        <dbReference type="EMBL" id="WOG98614.1"/>
    </source>
</evidence>
<accession>A0AAF0WZP1</accession>
<dbReference type="InterPro" id="IPR001356">
    <property type="entry name" value="HD"/>
</dbReference>
<evidence type="ECO:0000256" key="1">
    <source>
        <dbReference type="ARBA" id="ARBA00004123"/>
    </source>
</evidence>
<dbReference type="InterPro" id="IPR009057">
    <property type="entry name" value="Homeodomain-like_sf"/>
</dbReference>
<evidence type="ECO:0000313" key="6">
    <source>
        <dbReference type="Proteomes" id="UP000077755"/>
    </source>
</evidence>
<dbReference type="GO" id="GO:0003682">
    <property type="term" value="F:chromatin binding"/>
    <property type="evidence" value="ECO:0007669"/>
    <property type="project" value="InterPro"/>
</dbReference>
<dbReference type="InterPro" id="IPR032001">
    <property type="entry name" value="SAWADEE_dom"/>
</dbReference>
<evidence type="ECO:0000259" key="4">
    <source>
        <dbReference type="PROSITE" id="PS50071"/>
    </source>
</evidence>
<dbReference type="GO" id="GO:0005634">
    <property type="term" value="C:nucleus"/>
    <property type="evidence" value="ECO:0007669"/>
    <property type="project" value="UniProtKB-SubCell"/>
</dbReference>
<keyword evidence="2" id="KW-0238">DNA-binding</keyword>
<feature type="compositionally biased region" description="Low complexity" evidence="3">
    <location>
        <begin position="100"/>
        <end position="161"/>
    </location>
</feature>
<reference evidence="5" key="1">
    <citation type="journal article" date="2016" name="Nat. Genet.">
        <title>A high-quality carrot genome assembly provides new insights into carotenoid accumulation and asterid genome evolution.</title>
        <authorList>
            <person name="Iorizzo M."/>
            <person name="Ellison S."/>
            <person name="Senalik D."/>
            <person name="Zeng P."/>
            <person name="Satapoomin P."/>
            <person name="Huang J."/>
            <person name="Bowman M."/>
            <person name="Iovene M."/>
            <person name="Sanseverino W."/>
            <person name="Cavagnaro P."/>
            <person name="Yildiz M."/>
            <person name="Macko-Podgorni A."/>
            <person name="Moranska E."/>
            <person name="Grzebelus E."/>
            <person name="Grzebelus D."/>
            <person name="Ashrafi H."/>
            <person name="Zheng Z."/>
            <person name="Cheng S."/>
            <person name="Spooner D."/>
            <person name="Van Deynze A."/>
            <person name="Simon P."/>
        </authorList>
    </citation>
    <scope>NUCLEOTIDE SEQUENCE</scope>
    <source>
        <tissue evidence="5">Leaf</tissue>
    </source>
</reference>
<keyword evidence="6" id="KW-1185">Reference proteome</keyword>
<dbReference type="CDD" id="cd00086">
    <property type="entry name" value="homeodomain"/>
    <property type="match status" value="1"/>
</dbReference>
<dbReference type="GO" id="GO:0003677">
    <property type="term" value="F:DNA binding"/>
    <property type="evidence" value="ECO:0007669"/>
    <property type="project" value="UniProtKB-UniRule"/>
</dbReference>
<dbReference type="Proteomes" id="UP000077755">
    <property type="component" value="Chromosome 4"/>
</dbReference>
<organism evidence="5 6">
    <name type="scientific">Daucus carota subsp. sativus</name>
    <name type="common">Carrot</name>
    <dbReference type="NCBI Taxonomy" id="79200"/>
    <lineage>
        <taxon>Eukaryota</taxon>
        <taxon>Viridiplantae</taxon>
        <taxon>Streptophyta</taxon>
        <taxon>Embryophyta</taxon>
        <taxon>Tracheophyta</taxon>
        <taxon>Spermatophyta</taxon>
        <taxon>Magnoliopsida</taxon>
        <taxon>eudicotyledons</taxon>
        <taxon>Gunneridae</taxon>
        <taxon>Pentapetalae</taxon>
        <taxon>asterids</taxon>
        <taxon>campanulids</taxon>
        <taxon>Apiales</taxon>
        <taxon>Apiaceae</taxon>
        <taxon>Apioideae</taxon>
        <taxon>Scandiceae</taxon>
        <taxon>Daucinae</taxon>
        <taxon>Daucus</taxon>
        <taxon>Daucus sect. Daucus</taxon>
    </lineage>
</organism>
<comment type="subcellular location">
    <subcellularLocation>
        <location evidence="1 2">Nucleus</location>
    </subcellularLocation>
</comment>
<dbReference type="SUPFAM" id="SSF46689">
    <property type="entry name" value="Homeodomain-like"/>
    <property type="match status" value="1"/>
</dbReference>
<sequence length="620" mass="68217">MGRPPSHGAPTFRFNNAEVAEMEAMLQANNATVPAREVLEALAQKFSTSPERSGKFVVQMKQVWNWFQNRRYAIRARRVPGKQNTSALSRDDSAVPKNVAQAAQLQHPQPQHPQSQHPQQQHLQPQHTQPQHPQLQQPQLQHPQPHLQPQHPQPQQHLQPQHPQPQPAPLATLRNVPEAPIHLPASAGSVADSTPTEFEAKSARDGAWYDVASFLSHRNLETGDPEVLVRFAGFGAEEDEWVDIRRHVRQRSLPCESSECVAVLPGDLVLCFQEGKEQALYFDAHVLDSQRRRHDIRGCRCRFLVRYDHDQSEEIVPLRKVCRRPETDHRLQLLHALNDSATAKQLKAGIEPRTASSLRVYPPPEVTERQLQKEEYVDVIPVVPATSNSNLVAGSDTKIQQPNGSEIEDAAPVKISDSLQGSGVQLLEAPGLITTVIQKDPITPLGKNTATEDAVDEAATNIRGNQLDAVLNDVDVHEADTNIEGHPNVTQETNDVLIKAATNIEEDINGTSENDAMFNEDVANTVEDMNGSPEDEAVLNEDAGNAEDQAVLNEDARNLEDGAVSNEDAGNVEGDTNGMLEDGTVLYEDGANIEGNTNGMVEDVVLLNENVTGTSTTADQ</sequence>
<protein>
    <recommendedName>
        <fullName evidence="4">Homeobox domain-containing protein</fullName>
    </recommendedName>
</protein>
<dbReference type="EMBL" id="CP093346">
    <property type="protein sequence ID" value="WOG98614.1"/>
    <property type="molecule type" value="Genomic_DNA"/>
</dbReference>
<gene>
    <name evidence="5" type="ORF">DCAR_0417958</name>
</gene>
<evidence type="ECO:0000256" key="3">
    <source>
        <dbReference type="SAM" id="MobiDB-lite"/>
    </source>
</evidence>
<evidence type="ECO:0000256" key="2">
    <source>
        <dbReference type="PROSITE-ProRule" id="PRU00108"/>
    </source>
</evidence>
<reference evidence="5" key="2">
    <citation type="submission" date="2022-03" db="EMBL/GenBank/DDBJ databases">
        <title>Draft title - Genomic analysis of global carrot germplasm unveils the trajectory of domestication and the origin of high carotenoid orange carrot.</title>
        <authorList>
            <person name="Iorizzo M."/>
            <person name="Ellison S."/>
            <person name="Senalik D."/>
            <person name="Macko-Podgorni A."/>
            <person name="Grzebelus D."/>
            <person name="Bostan H."/>
            <person name="Rolling W."/>
            <person name="Curaba J."/>
            <person name="Simon P."/>
        </authorList>
    </citation>
    <scope>NUCLEOTIDE SEQUENCE</scope>
    <source>
        <tissue evidence="5">Leaf</tissue>
    </source>
</reference>
<proteinExistence type="predicted"/>
<feature type="DNA-binding region" description="Homeobox" evidence="2">
    <location>
        <begin position="15"/>
        <end position="78"/>
    </location>
</feature>
<dbReference type="SMART" id="SM00389">
    <property type="entry name" value="HOX"/>
    <property type="match status" value="1"/>
</dbReference>
<dbReference type="KEGG" id="dcr:108219366"/>
<feature type="region of interest" description="Disordered" evidence="3">
    <location>
        <begin position="78"/>
        <end position="171"/>
    </location>
</feature>
<feature type="domain" description="Homeobox" evidence="4">
    <location>
        <begin position="13"/>
        <end position="77"/>
    </location>
</feature>
<keyword evidence="2" id="KW-0539">Nucleus</keyword>
<dbReference type="AlphaFoldDB" id="A0AAF0WZP1"/>
<dbReference type="Gene3D" id="1.10.10.60">
    <property type="entry name" value="Homeodomain-like"/>
    <property type="match status" value="1"/>
</dbReference>